<dbReference type="Gene3D" id="2.130.10.10">
    <property type="entry name" value="YVTN repeat-like/Quinoprotein amine dehydrogenase"/>
    <property type="match status" value="2"/>
</dbReference>
<sequence length="782" mass="82510">MWAGRFPGRLERWSLPPLVCDGARDMRRALAVFVALAIPLAVGVLFLRTREAPPPSPRARLLAVGPWLTSNQTTQPLAVYGEGLVAGMRLALGPPLSRELPLRVVDAGHAYARLPAGLVLPEEQPQVNVSVRLVGDGGAEAEGEKRLDVVNDTAFPDLTELVLAPDGRTAFIASPPTDTVFALEVATGQVTPLAVADGPSALATYNDAGGRPWLAVAHRFSPELRLYALDSPGSAPRVLPAPVGAMGLAVDARAGVAFIAEQVRDTVHALSLVDGSERWQAAVDPNPRALAPWNGLLAVGSLQTGQVELLRQADGTRVSTLVPKPGVSIVGGETERFSAQVMGGTAVRGLVAGTRLGSLFLASLGPNVGPNAERMEVSANGGVSVLSPTQGEVVRHRGFGAGVTEGLALDEATGVLYAADGALGLVRVLDARRLVESDAGARGALLQELPMLLPERTPLARPAEDYGTQGRAGVELHAGPRALALAPDGRTLYVLNRFIGTVAVVDVTRAREGGARVVRQFPVTPMGAQAKRRLGQVLYFADMGRKAMSCDACHLEGHTGGVFFEKTHPMRIYRSTTARGSRDTPPYFTPASTRSLAETVLTVGNRNRYFNPELTGGEVEALTLFTALIPLLPNPFVGEDGAPPETLVLPDGRTGRPGAGRTLFEGKAGCEACHPAPLFTLDQEPATRGRFQEAGTPLALPLRLEQQEQVPGAAPPALVGAWDVWPMLTSAAVGYEVSGDRLVVGTRFPLRTLLEISGPAHGNARTLTLREQDDLLAFLLTL</sequence>
<dbReference type="InterPro" id="IPR015943">
    <property type="entry name" value="WD40/YVTN_repeat-like_dom_sf"/>
</dbReference>
<dbReference type="STRING" id="378806.STAUR_1959"/>
<dbReference type="Proteomes" id="UP000001351">
    <property type="component" value="Chromosome"/>
</dbReference>
<keyword evidence="8" id="KW-1185">Reference proteome</keyword>
<keyword evidence="5" id="KW-0812">Transmembrane</keyword>
<dbReference type="GO" id="GO:0046872">
    <property type="term" value="F:metal ion binding"/>
    <property type="evidence" value="ECO:0007669"/>
    <property type="project" value="UniProtKB-KW"/>
</dbReference>
<organism evidence="7 8">
    <name type="scientific">Stigmatella aurantiaca (strain DW4/3-1)</name>
    <dbReference type="NCBI Taxonomy" id="378806"/>
    <lineage>
        <taxon>Bacteria</taxon>
        <taxon>Pseudomonadati</taxon>
        <taxon>Myxococcota</taxon>
        <taxon>Myxococcia</taxon>
        <taxon>Myxococcales</taxon>
        <taxon>Cystobacterineae</taxon>
        <taxon>Archangiaceae</taxon>
        <taxon>Stigmatella</taxon>
    </lineage>
</organism>
<dbReference type="InterPro" id="IPR036909">
    <property type="entry name" value="Cyt_c-like_dom_sf"/>
</dbReference>
<evidence type="ECO:0000256" key="5">
    <source>
        <dbReference type="SAM" id="Phobius"/>
    </source>
</evidence>
<dbReference type="GO" id="GO:0020037">
    <property type="term" value="F:heme binding"/>
    <property type="evidence" value="ECO:0007669"/>
    <property type="project" value="InterPro"/>
</dbReference>
<dbReference type="PROSITE" id="PS51007">
    <property type="entry name" value="CYTC"/>
    <property type="match status" value="1"/>
</dbReference>
<dbReference type="GO" id="GO:0009055">
    <property type="term" value="F:electron transfer activity"/>
    <property type="evidence" value="ECO:0007669"/>
    <property type="project" value="InterPro"/>
</dbReference>
<protein>
    <submittedName>
        <fullName evidence="7">MtsA protein</fullName>
    </submittedName>
</protein>
<keyword evidence="5" id="KW-0472">Membrane</keyword>
<dbReference type="AlphaFoldDB" id="E3FWQ0"/>
<keyword evidence="5" id="KW-1133">Transmembrane helix</keyword>
<evidence type="ECO:0000259" key="6">
    <source>
        <dbReference type="PROSITE" id="PS51007"/>
    </source>
</evidence>
<evidence type="ECO:0000256" key="1">
    <source>
        <dbReference type="ARBA" id="ARBA00022617"/>
    </source>
</evidence>
<reference evidence="7 8" key="1">
    <citation type="journal article" date="2011" name="Mol. Biol. Evol.">
        <title>Comparative genomic analysis of fruiting body formation in Myxococcales.</title>
        <authorList>
            <person name="Huntley S."/>
            <person name="Hamann N."/>
            <person name="Wegener-Feldbrugge S."/>
            <person name="Treuner-Lange A."/>
            <person name="Kube M."/>
            <person name="Reinhardt R."/>
            <person name="Klages S."/>
            <person name="Muller R."/>
            <person name="Ronning C.M."/>
            <person name="Nierman W.C."/>
            <person name="Sogaard-Andersen L."/>
        </authorList>
    </citation>
    <scope>NUCLEOTIDE SEQUENCE [LARGE SCALE GENOMIC DNA]</scope>
    <source>
        <strain evidence="7 8">DW4/3-1</strain>
    </source>
</reference>
<dbReference type="HOGENOM" id="CLU_344794_0_0_7"/>
<dbReference type="eggNOG" id="COG3391">
    <property type="taxonomic scope" value="Bacteria"/>
</dbReference>
<keyword evidence="3 4" id="KW-0408">Iron</keyword>
<dbReference type="SUPFAM" id="SSF50974">
    <property type="entry name" value="Nitrous oxide reductase, N-terminal domain"/>
    <property type="match status" value="1"/>
</dbReference>
<accession>E3FWQ0</accession>
<dbReference type="InterPro" id="IPR011045">
    <property type="entry name" value="N2O_reductase_N"/>
</dbReference>
<name>E3FWQ0_STIAD</name>
<dbReference type="EMBL" id="CP002271">
    <property type="protein sequence ID" value="ADO69763.1"/>
    <property type="molecule type" value="Genomic_DNA"/>
</dbReference>
<evidence type="ECO:0000313" key="7">
    <source>
        <dbReference type="EMBL" id="ADO69763.1"/>
    </source>
</evidence>
<evidence type="ECO:0000256" key="2">
    <source>
        <dbReference type="ARBA" id="ARBA00022723"/>
    </source>
</evidence>
<evidence type="ECO:0000256" key="3">
    <source>
        <dbReference type="ARBA" id="ARBA00023004"/>
    </source>
</evidence>
<dbReference type="InterPro" id="IPR009056">
    <property type="entry name" value="Cyt_c-like_dom"/>
</dbReference>
<evidence type="ECO:0000256" key="4">
    <source>
        <dbReference type="PROSITE-ProRule" id="PRU00433"/>
    </source>
</evidence>
<feature type="transmembrane region" description="Helical" evidence="5">
    <location>
        <begin position="29"/>
        <end position="47"/>
    </location>
</feature>
<dbReference type="SUPFAM" id="SSF46626">
    <property type="entry name" value="Cytochrome c"/>
    <property type="match status" value="2"/>
</dbReference>
<evidence type="ECO:0000313" key="8">
    <source>
        <dbReference type="Proteomes" id="UP000001351"/>
    </source>
</evidence>
<dbReference type="Gene3D" id="1.10.760.10">
    <property type="entry name" value="Cytochrome c-like domain"/>
    <property type="match status" value="1"/>
</dbReference>
<proteinExistence type="predicted"/>
<gene>
    <name evidence="7" type="primary">mtsA</name>
    <name evidence="7" type="ordered locus">STAUR_1959</name>
</gene>
<dbReference type="KEGG" id="sur:STAUR_1959"/>
<feature type="domain" description="Cytochrome c" evidence="6">
    <location>
        <begin position="655"/>
        <end position="782"/>
    </location>
</feature>
<keyword evidence="2 4" id="KW-0479">Metal-binding</keyword>
<keyword evidence="1 4" id="KW-0349">Heme</keyword>